<dbReference type="VEuPathDB" id="PlasmoDB:PCOAH_00012730"/>
<dbReference type="GeneID" id="30907999"/>
<accession>A0A1B1DW86</accession>
<gene>
    <name evidence="1" type="ORF">PCOAH_00012730</name>
</gene>
<name>A0A1B1DW86_9APIC</name>
<dbReference type="RefSeq" id="XP_019913715.1">
    <property type="nucleotide sequence ID" value="XM_020058082.1"/>
</dbReference>
<sequence>MSIVHGLIGLVTIPMEEEEEKGLPNGAPLINSQKTVQHMIERQKVIYQEKVLQYALWRTQDNPEEQQGQIILQVTGAI</sequence>
<evidence type="ECO:0000313" key="2">
    <source>
        <dbReference type="Proteomes" id="UP000092716"/>
    </source>
</evidence>
<reference evidence="2" key="1">
    <citation type="submission" date="2016-06" db="EMBL/GenBank/DDBJ databases">
        <title>First high quality genome sequence of Plasmodium coatneyi using continuous long reads from single molecule, real-time sequencing.</title>
        <authorList>
            <person name="Chien J.-T."/>
            <person name="Pakala S.B."/>
            <person name="Geraldo J.A."/>
            <person name="Lapp S.A."/>
            <person name="Barnwell J.W."/>
            <person name="Kissinger J.C."/>
            <person name="Galinski M.R."/>
            <person name="Humphrey J.C."/>
        </authorList>
    </citation>
    <scope>NUCLEOTIDE SEQUENCE [LARGE SCALE GENOMIC DNA]</scope>
    <source>
        <strain evidence="2">Hackeri</strain>
    </source>
</reference>
<dbReference type="Proteomes" id="UP000092716">
    <property type="component" value="Chromosome 6"/>
</dbReference>
<organism evidence="1 2">
    <name type="scientific">Plasmodium coatneyi</name>
    <dbReference type="NCBI Taxonomy" id="208452"/>
    <lineage>
        <taxon>Eukaryota</taxon>
        <taxon>Sar</taxon>
        <taxon>Alveolata</taxon>
        <taxon>Apicomplexa</taxon>
        <taxon>Aconoidasida</taxon>
        <taxon>Haemosporida</taxon>
        <taxon>Plasmodiidae</taxon>
        <taxon>Plasmodium</taxon>
    </lineage>
</organism>
<dbReference type="AlphaFoldDB" id="A0A1B1DW86"/>
<protein>
    <submittedName>
        <fullName evidence="1">Uncharacterized protein</fullName>
    </submittedName>
</protein>
<evidence type="ECO:0000313" key="1">
    <source>
        <dbReference type="EMBL" id="ANQ07020.1"/>
    </source>
</evidence>
<dbReference type="KEGG" id="pcot:PCOAH_00012730"/>
<proteinExistence type="predicted"/>
<dbReference type="EMBL" id="CP016244">
    <property type="protein sequence ID" value="ANQ07020.1"/>
    <property type="molecule type" value="Genomic_DNA"/>
</dbReference>
<keyword evidence="2" id="KW-1185">Reference proteome</keyword>